<dbReference type="InterPro" id="IPR029034">
    <property type="entry name" value="Cystine-knot_cytokine"/>
</dbReference>
<feature type="compositionally biased region" description="Basic residues" evidence="11">
    <location>
        <begin position="130"/>
        <end position="141"/>
    </location>
</feature>
<feature type="region of interest" description="Disordered" evidence="11">
    <location>
        <begin position="97"/>
        <end position="150"/>
    </location>
</feature>
<sequence>MKLWDSLTTCLILLSAVYASPLLQSPQEPTSTKRRGRVAESPPELPPVQIGLSVSSTSMSRADTANRDETLMHEPLPNEFEDVVNFIKVTISRMRRSSSLTVSSSTSTTSTTAAAVPISSPSKDNFDSRTRHRRRKRKRTSQRNSGGRGQGCVLKQIHLNVSDLGLGYRSSEEMIFRYCSGPCRKSETNYDKILYNLIHNRRLPAKDVPPQACCRPIAFDDDLSFLDDSLVYHTVRKHSARRCGCV</sequence>
<dbReference type="Ensembl" id="ENSPNYT00000016020.1">
    <property type="protein sequence ID" value="ENSPNYP00000015622.1"/>
    <property type="gene ID" value="ENSPNYG00000011827.1"/>
</dbReference>
<evidence type="ECO:0000256" key="11">
    <source>
        <dbReference type="SAM" id="MobiDB-lite"/>
    </source>
</evidence>
<feature type="chain" id="PRO_5017437232" description="Glial cell line-derived neurotrophic factor" evidence="12">
    <location>
        <begin position="20"/>
        <end position="246"/>
    </location>
</feature>
<evidence type="ECO:0000256" key="2">
    <source>
        <dbReference type="ARBA" id="ARBA00009832"/>
    </source>
</evidence>
<proteinExistence type="inferred from homology"/>
<dbReference type="GO" id="GO:0045595">
    <property type="term" value="P:regulation of cell differentiation"/>
    <property type="evidence" value="ECO:0007669"/>
    <property type="project" value="UniProtKB-ARBA"/>
</dbReference>
<evidence type="ECO:0000256" key="8">
    <source>
        <dbReference type="ARBA" id="ARBA00023157"/>
    </source>
</evidence>
<dbReference type="Gene3D" id="2.10.90.10">
    <property type="entry name" value="Cystine-knot cytokines"/>
    <property type="match status" value="1"/>
</dbReference>
<dbReference type="AlphaFoldDB" id="A0A3B4FYE4"/>
<evidence type="ECO:0000256" key="10">
    <source>
        <dbReference type="RuleBase" id="RU000354"/>
    </source>
</evidence>
<dbReference type="GO" id="GO:0005615">
    <property type="term" value="C:extracellular space"/>
    <property type="evidence" value="ECO:0007669"/>
    <property type="project" value="TreeGrafter"/>
</dbReference>
<dbReference type="GO" id="GO:0090190">
    <property type="term" value="P:positive regulation of branching involved in ureteric bud morphogenesis"/>
    <property type="evidence" value="ECO:0007669"/>
    <property type="project" value="TreeGrafter"/>
</dbReference>
<evidence type="ECO:0000259" key="13">
    <source>
        <dbReference type="PROSITE" id="PS51362"/>
    </source>
</evidence>
<dbReference type="GeneTree" id="ENSGT00950000182993"/>
<name>A0A3B4FYE4_9CICH</name>
<feature type="compositionally biased region" description="Low complexity" evidence="11">
    <location>
        <begin position="97"/>
        <end position="122"/>
    </location>
</feature>
<comment type="subcellular location">
    <subcellularLocation>
        <location evidence="1">Secreted</location>
    </subcellularLocation>
</comment>
<protein>
    <recommendedName>
        <fullName evidence="3">Glial cell line-derived neurotrophic factor</fullName>
    </recommendedName>
</protein>
<dbReference type="Pfam" id="PF00019">
    <property type="entry name" value="TGF_beta"/>
    <property type="match status" value="1"/>
</dbReference>
<dbReference type="SMART" id="SM00204">
    <property type="entry name" value="TGFB"/>
    <property type="match status" value="1"/>
</dbReference>
<keyword evidence="9" id="KW-0325">Glycoprotein</keyword>
<evidence type="ECO:0000256" key="6">
    <source>
        <dbReference type="ARBA" id="ARBA00022729"/>
    </source>
</evidence>
<accession>A0A3B4FYE4</accession>
<reference evidence="14" key="1">
    <citation type="submission" date="2023-09" db="UniProtKB">
        <authorList>
            <consortium name="Ensembl"/>
        </authorList>
    </citation>
    <scope>IDENTIFICATION</scope>
</reference>
<feature type="region of interest" description="Disordered" evidence="11">
    <location>
        <begin position="24"/>
        <end position="63"/>
    </location>
</feature>
<dbReference type="GO" id="GO:0043524">
    <property type="term" value="P:negative regulation of neuron apoptotic process"/>
    <property type="evidence" value="ECO:0007669"/>
    <property type="project" value="TreeGrafter"/>
</dbReference>
<keyword evidence="6 12" id="KW-0732">Signal</keyword>
<dbReference type="PANTHER" id="PTHR12173:SF1">
    <property type="entry name" value="GLIAL CELL LINE-DERIVED NEUROTROPHIC FACTOR"/>
    <property type="match status" value="1"/>
</dbReference>
<keyword evidence="8" id="KW-1015">Disulfide bond</keyword>
<feature type="compositionally biased region" description="Polar residues" evidence="11">
    <location>
        <begin position="52"/>
        <end position="63"/>
    </location>
</feature>
<evidence type="ECO:0000256" key="4">
    <source>
        <dbReference type="ARBA" id="ARBA00022525"/>
    </source>
</evidence>
<dbReference type="PROSITE" id="PS51362">
    <property type="entry name" value="TGF_BETA_2"/>
    <property type="match status" value="1"/>
</dbReference>
<dbReference type="SUPFAM" id="SSF57501">
    <property type="entry name" value="Cystine-knot cytokines"/>
    <property type="match status" value="1"/>
</dbReference>
<evidence type="ECO:0000256" key="1">
    <source>
        <dbReference type="ARBA" id="ARBA00004613"/>
    </source>
</evidence>
<dbReference type="InterPro" id="IPR043401">
    <property type="entry name" value="GDNF_fam"/>
</dbReference>
<dbReference type="InterPro" id="IPR001839">
    <property type="entry name" value="TGF-b_C"/>
</dbReference>
<gene>
    <name evidence="14" type="primary">GDNF</name>
</gene>
<feature type="domain" description="TGF-beta family profile" evidence="13">
    <location>
        <begin position="134"/>
        <end position="246"/>
    </location>
</feature>
<evidence type="ECO:0000313" key="14">
    <source>
        <dbReference type="Ensembl" id="ENSPNYP00000015622.1"/>
    </source>
</evidence>
<evidence type="ECO:0000256" key="9">
    <source>
        <dbReference type="ARBA" id="ARBA00023180"/>
    </source>
</evidence>
<dbReference type="GO" id="GO:0008083">
    <property type="term" value="F:growth factor activity"/>
    <property type="evidence" value="ECO:0007669"/>
    <property type="project" value="UniProtKB-KW"/>
</dbReference>
<evidence type="ECO:0000256" key="12">
    <source>
        <dbReference type="SAM" id="SignalP"/>
    </source>
</evidence>
<keyword evidence="5" id="KW-0165">Cleavage on pair of basic residues</keyword>
<comment type="similarity">
    <text evidence="2">Belongs to the TGF-beta family. GDNF subfamily.</text>
</comment>
<dbReference type="FunFam" id="2.10.90.10:FF:000015">
    <property type="entry name" value="Glial cell line-derived neurotrophic factor"/>
    <property type="match status" value="1"/>
</dbReference>
<keyword evidence="7 10" id="KW-0339">Growth factor</keyword>
<keyword evidence="4" id="KW-0964">Secreted</keyword>
<dbReference type="GO" id="GO:0048513">
    <property type="term" value="P:animal organ development"/>
    <property type="evidence" value="ECO:0007669"/>
    <property type="project" value="UniProtKB-ARBA"/>
</dbReference>
<dbReference type="GO" id="GO:0007422">
    <property type="term" value="P:peripheral nervous system development"/>
    <property type="evidence" value="ECO:0007669"/>
    <property type="project" value="TreeGrafter"/>
</dbReference>
<evidence type="ECO:0000256" key="5">
    <source>
        <dbReference type="ARBA" id="ARBA00022685"/>
    </source>
</evidence>
<dbReference type="PANTHER" id="PTHR12173">
    <property type="entry name" value="GDNF SUBFAMILY OF TGF-BETA FAMILY"/>
    <property type="match status" value="1"/>
</dbReference>
<evidence type="ECO:0000256" key="3">
    <source>
        <dbReference type="ARBA" id="ARBA00015922"/>
    </source>
</evidence>
<evidence type="ECO:0000256" key="7">
    <source>
        <dbReference type="ARBA" id="ARBA00023030"/>
    </source>
</evidence>
<feature type="signal peptide" evidence="12">
    <location>
        <begin position="1"/>
        <end position="19"/>
    </location>
</feature>
<organism evidence="14">
    <name type="scientific">Pundamilia nyererei</name>
    <dbReference type="NCBI Taxonomy" id="303518"/>
    <lineage>
        <taxon>Eukaryota</taxon>
        <taxon>Metazoa</taxon>
        <taxon>Chordata</taxon>
        <taxon>Craniata</taxon>
        <taxon>Vertebrata</taxon>
        <taxon>Euteleostomi</taxon>
        <taxon>Actinopterygii</taxon>
        <taxon>Neopterygii</taxon>
        <taxon>Teleostei</taxon>
        <taxon>Neoteleostei</taxon>
        <taxon>Acanthomorphata</taxon>
        <taxon>Ovalentaria</taxon>
        <taxon>Cichlomorphae</taxon>
        <taxon>Cichliformes</taxon>
        <taxon>Cichlidae</taxon>
        <taxon>African cichlids</taxon>
        <taxon>Pseudocrenilabrinae</taxon>
        <taxon>Haplochromini</taxon>
        <taxon>Pundamilia</taxon>
    </lineage>
</organism>
<dbReference type="GO" id="GO:0030971">
    <property type="term" value="F:receptor tyrosine kinase binding"/>
    <property type="evidence" value="ECO:0007669"/>
    <property type="project" value="InterPro"/>
</dbReference>
<dbReference type="GO" id="GO:0030116">
    <property type="term" value="F:glial cell-derived neurotrophic factor receptor binding"/>
    <property type="evidence" value="ECO:0007669"/>
    <property type="project" value="InterPro"/>
</dbReference>